<protein>
    <submittedName>
        <fullName evidence="2">Uncharacterized protein</fullName>
    </submittedName>
</protein>
<keyword evidence="3" id="KW-1185">Reference proteome</keyword>
<comment type="caution">
    <text evidence="2">The sequence shown here is derived from an EMBL/GenBank/DDBJ whole genome shotgun (WGS) entry which is preliminary data.</text>
</comment>
<feature type="chain" id="PRO_5045510058" evidence="1">
    <location>
        <begin position="19"/>
        <end position="112"/>
    </location>
</feature>
<organism evidence="2 3">
    <name type="scientific">Bowmanella denitrificans</name>
    <dbReference type="NCBI Taxonomy" id="366582"/>
    <lineage>
        <taxon>Bacteria</taxon>
        <taxon>Pseudomonadati</taxon>
        <taxon>Pseudomonadota</taxon>
        <taxon>Gammaproteobacteria</taxon>
        <taxon>Alteromonadales</taxon>
        <taxon>Alteromonadaceae</taxon>
        <taxon>Bowmanella</taxon>
    </lineage>
</organism>
<sequence>MYRVFVLFFMLFSLSSHAVNAWYWGKVTTLITSGPDGSFQVHLENQDIKSKCTNGVVYFKVSHMGLERTKLAYAMGLAALTSGREWGVVVDLPNNDAMCYASSTASQGAGLR</sequence>
<gene>
    <name evidence="2" type="ORF">GCM10009092_01180</name>
</gene>
<dbReference type="RefSeq" id="WP_343840436.1">
    <property type="nucleotide sequence ID" value="NZ_BAAAEI010000001.1"/>
</dbReference>
<name>A0ABN0WLC7_9ALTE</name>
<dbReference type="Proteomes" id="UP001501757">
    <property type="component" value="Unassembled WGS sequence"/>
</dbReference>
<feature type="signal peptide" evidence="1">
    <location>
        <begin position="1"/>
        <end position="18"/>
    </location>
</feature>
<keyword evidence="1" id="KW-0732">Signal</keyword>
<dbReference type="EMBL" id="BAAAEI010000001">
    <property type="protein sequence ID" value="GAA0340451.1"/>
    <property type="molecule type" value="Genomic_DNA"/>
</dbReference>
<reference evidence="2 3" key="1">
    <citation type="journal article" date="2019" name="Int. J. Syst. Evol. Microbiol.">
        <title>The Global Catalogue of Microorganisms (GCM) 10K type strain sequencing project: providing services to taxonomists for standard genome sequencing and annotation.</title>
        <authorList>
            <consortium name="The Broad Institute Genomics Platform"/>
            <consortium name="The Broad Institute Genome Sequencing Center for Infectious Disease"/>
            <person name="Wu L."/>
            <person name="Ma J."/>
        </authorList>
    </citation>
    <scope>NUCLEOTIDE SEQUENCE [LARGE SCALE GENOMIC DNA]</scope>
    <source>
        <strain evidence="2 3">JCM 13378</strain>
    </source>
</reference>
<accession>A0ABN0WLC7</accession>
<evidence type="ECO:0000256" key="1">
    <source>
        <dbReference type="SAM" id="SignalP"/>
    </source>
</evidence>
<evidence type="ECO:0000313" key="2">
    <source>
        <dbReference type="EMBL" id="GAA0340451.1"/>
    </source>
</evidence>
<proteinExistence type="predicted"/>
<evidence type="ECO:0000313" key="3">
    <source>
        <dbReference type="Proteomes" id="UP001501757"/>
    </source>
</evidence>